<evidence type="ECO:0000313" key="3">
    <source>
        <dbReference type="EMBL" id="KRN77807.1"/>
    </source>
</evidence>
<dbReference type="InterPro" id="IPR050425">
    <property type="entry name" value="NAD(P)_dehydrat-like"/>
</dbReference>
<sequence>MKKTVLVSGGNGFLATHIIDQLLERDYQVKASVRNEKSATKLRTTLQENNTPRLNQLELFYADLLKDDGWADAFKDVDYFLSVASPVFFGNADEEEQINVSKAGTLRLMGFAQAANVKKIVMTSNYGAIGFSSFDPNHLINENDWTNINQPGLSAYEKSKTLAEQAAWDFAKQNNLNLTTINPVAMFGPALNNHISGSFDVLKTIVGSEMSVLPKINLNIVDVRDVATMHILAMENDQSTGERLIASAPGQISFQEMAQIIQETRPDLSKNLPKRTLPTWALQIASHFNHAAREGLLLAKLNRQIDTTKADRQLNFKSEHTNRDIVIASLDSLAANI</sequence>
<evidence type="ECO:0000259" key="2">
    <source>
        <dbReference type="Pfam" id="PF01073"/>
    </source>
</evidence>
<dbReference type="RefSeq" id="WP_057786178.1">
    <property type="nucleotide sequence ID" value="NZ_JQCD01000009.1"/>
</dbReference>
<dbReference type="PATRIC" id="fig|1620.3.peg.1349"/>
<name>A0A0R2JKQ8_9LACO</name>
<organism evidence="3 4">
    <name type="scientific">Weissella minor</name>
    <dbReference type="NCBI Taxonomy" id="1620"/>
    <lineage>
        <taxon>Bacteria</taxon>
        <taxon>Bacillati</taxon>
        <taxon>Bacillota</taxon>
        <taxon>Bacilli</taxon>
        <taxon>Lactobacillales</taxon>
        <taxon>Lactobacillaceae</taxon>
        <taxon>Weissella</taxon>
    </lineage>
</organism>
<comment type="caution">
    <text evidence="3">The sequence shown here is derived from an EMBL/GenBank/DDBJ whole genome shotgun (WGS) entry which is preliminary data.</text>
</comment>
<dbReference type="FunFam" id="3.40.50.720:FF:000336">
    <property type="entry name" value="Aldehyde reductase"/>
    <property type="match status" value="1"/>
</dbReference>
<dbReference type="OrthoDB" id="9778052at2"/>
<keyword evidence="1" id="KW-0560">Oxidoreductase</keyword>
<evidence type="ECO:0000256" key="1">
    <source>
        <dbReference type="ARBA" id="ARBA00023002"/>
    </source>
</evidence>
<feature type="domain" description="3-beta hydroxysteroid dehydrogenase/isomerase" evidence="2">
    <location>
        <begin position="6"/>
        <end position="239"/>
    </location>
</feature>
<dbReference type="STRING" id="1620.IV67_GL001334"/>
<keyword evidence="4" id="KW-1185">Reference proteome</keyword>
<dbReference type="Gene3D" id="3.40.50.720">
    <property type="entry name" value="NAD(P)-binding Rossmann-like Domain"/>
    <property type="match status" value="1"/>
</dbReference>
<dbReference type="PANTHER" id="PTHR10366">
    <property type="entry name" value="NAD DEPENDENT EPIMERASE/DEHYDRATASE"/>
    <property type="match status" value="1"/>
</dbReference>
<reference evidence="3 4" key="1">
    <citation type="journal article" date="2015" name="Genome Announc.">
        <title>Expanding the biotechnology potential of lactobacilli through comparative genomics of 213 strains and associated genera.</title>
        <authorList>
            <person name="Sun Z."/>
            <person name="Harris H.M."/>
            <person name="McCann A."/>
            <person name="Guo C."/>
            <person name="Argimon S."/>
            <person name="Zhang W."/>
            <person name="Yang X."/>
            <person name="Jeffery I.B."/>
            <person name="Cooney J.C."/>
            <person name="Kagawa T.F."/>
            <person name="Liu W."/>
            <person name="Song Y."/>
            <person name="Salvetti E."/>
            <person name="Wrobel A."/>
            <person name="Rasinkangas P."/>
            <person name="Parkhill J."/>
            <person name="Rea M.C."/>
            <person name="O'Sullivan O."/>
            <person name="Ritari J."/>
            <person name="Douillard F.P."/>
            <person name="Paul Ross R."/>
            <person name="Yang R."/>
            <person name="Briner A.E."/>
            <person name="Felis G.E."/>
            <person name="de Vos W.M."/>
            <person name="Barrangou R."/>
            <person name="Klaenhammer T.R."/>
            <person name="Caufield P.W."/>
            <person name="Cui Y."/>
            <person name="Zhang H."/>
            <person name="O'Toole P.W."/>
        </authorList>
    </citation>
    <scope>NUCLEOTIDE SEQUENCE [LARGE SCALE GENOMIC DNA]</scope>
    <source>
        <strain evidence="3 4">DSM 20014</strain>
    </source>
</reference>
<evidence type="ECO:0000313" key="4">
    <source>
        <dbReference type="Proteomes" id="UP000051673"/>
    </source>
</evidence>
<dbReference type="InterPro" id="IPR002225">
    <property type="entry name" value="3Beta_OHSteriod_DH/Estase"/>
</dbReference>
<proteinExistence type="predicted"/>
<dbReference type="SUPFAM" id="SSF51735">
    <property type="entry name" value="NAD(P)-binding Rossmann-fold domains"/>
    <property type="match status" value="1"/>
</dbReference>
<dbReference type="AlphaFoldDB" id="A0A0R2JKQ8"/>
<dbReference type="PANTHER" id="PTHR10366:SF564">
    <property type="entry name" value="STEROL-4-ALPHA-CARBOXYLATE 3-DEHYDROGENASE, DECARBOXYLATING"/>
    <property type="match status" value="1"/>
</dbReference>
<dbReference type="Proteomes" id="UP000051673">
    <property type="component" value="Unassembled WGS sequence"/>
</dbReference>
<dbReference type="Pfam" id="PF01073">
    <property type="entry name" value="3Beta_HSD"/>
    <property type="match status" value="1"/>
</dbReference>
<dbReference type="GO" id="GO:0016616">
    <property type="term" value="F:oxidoreductase activity, acting on the CH-OH group of donors, NAD or NADP as acceptor"/>
    <property type="evidence" value="ECO:0007669"/>
    <property type="project" value="InterPro"/>
</dbReference>
<dbReference type="GO" id="GO:0006694">
    <property type="term" value="P:steroid biosynthetic process"/>
    <property type="evidence" value="ECO:0007669"/>
    <property type="project" value="InterPro"/>
</dbReference>
<gene>
    <name evidence="3" type="ORF">IV67_GL001334</name>
</gene>
<accession>A0A0R2JKQ8</accession>
<dbReference type="InterPro" id="IPR036291">
    <property type="entry name" value="NAD(P)-bd_dom_sf"/>
</dbReference>
<dbReference type="EMBL" id="JQCD01000009">
    <property type="protein sequence ID" value="KRN77807.1"/>
    <property type="molecule type" value="Genomic_DNA"/>
</dbReference>
<protein>
    <submittedName>
        <fullName evidence="3">NAD dependent epimerase dehydratase family protein</fullName>
    </submittedName>
</protein>